<dbReference type="InterPro" id="IPR025975">
    <property type="entry name" value="Polysacc_lyase"/>
</dbReference>
<evidence type="ECO:0008006" key="3">
    <source>
        <dbReference type="Google" id="ProtNLM"/>
    </source>
</evidence>
<name>A0A2S8IHJ1_BURCE</name>
<dbReference type="Gene3D" id="2.60.120.200">
    <property type="match status" value="1"/>
</dbReference>
<sequence>MCRGCFGEKESGMRGSFVVAACVLVASVCHAGPEGGKHDDAHFYRSDWASGIDARLRLQEPVMQNITTAGISGIRGTLLRVTMNRSQDFSSVASGTPRSEVSFSPVFRFVNGRDYEVRWSTVIPADYRFDSRQPELIAQLHQGGSDGSPPFALLLNAGKYEVDVRGAPGMPSRSIAFGDPSADRGKRVWWVLRYRPDDSGADALTEVFRNGERVVHVTGVPNAFPNDRDAYFKLGLYKWWWKTRPSDVTERTIYYGDIEMKALRDTAR</sequence>
<dbReference type="Pfam" id="PF14099">
    <property type="entry name" value="Polysacc_lyase"/>
    <property type="match status" value="1"/>
</dbReference>
<accession>A0A2S8IHJ1</accession>
<dbReference type="Proteomes" id="UP000238206">
    <property type="component" value="Unassembled WGS sequence"/>
</dbReference>
<proteinExistence type="predicted"/>
<evidence type="ECO:0000313" key="1">
    <source>
        <dbReference type="EMBL" id="PQP13842.1"/>
    </source>
</evidence>
<protein>
    <recommendedName>
        <fullName evidence="3">Polysaccharide lyase-like protein</fullName>
    </recommendedName>
</protein>
<evidence type="ECO:0000313" key="2">
    <source>
        <dbReference type="Proteomes" id="UP000238206"/>
    </source>
</evidence>
<dbReference type="AlphaFoldDB" id="A0A2S8IHJ1"/>
<gene>
    <name evidence="1" type="ORF">C5615_28275</name>
</gene>
<reference evidence="1 2" key="1">
    <citation type="submission" date="2018-02" db="EMBL/GenBank/DDBJ databases">
        <title>Draft genome sequencing of Burkholderia cepacia Y14-15.</title>
        <authorList>
            <person name="Zheng B.-X."/>
        </authorList>
    </citation>
    <scope>NUCLEOTIDE SEQUENCE [LARGE SCALE GENOMIC DNA]</scope>
    <source>
        <strain evidence="1 2">Y14-15</strain>
    </source>
</reference>
<comment type="caution">
    <text evidence="1">The sequence shown here is derived from an EMBL/GenBank/DDBJ whole genome shotgun (WGS) entry which is preliminary data.</text>
</comment>
<dbReference type="EMBL" id="PUIQ01000044">
    <property type="protein sequence ID" value="PQP13842.1"/>
    <property type="molecule type" value="Genomic_DNA"/>
</dbReference>
<organism evidence="1 2">
    <name type="scientific">Burkholderia cepacia</name>
    <name type="common">Pseudomonas cepacia</name>
    <dbReference type="NCBI Taxonomy" id="292"/>
    <lineage>
        <taxon>Bacteria</taxon>
        <taxon>Pseudomonadati</taxon>
        <taxon>Pseudomonadota</taxon>
        <taxon>Betaproteobacteria</taxon>
        <taxon>Burkholderiales</taxon>
        <taxon>Burkholderiaceae</taxon>
        <taxon>Burkholderia</taxon>
        <taxon>Burkholderia cepacia complex</taxon>
    </lineage>
</organism>